<protein>
    <submittedName>
        <fullName evidence="2">Putative permease</fullName>
    </submittedName>
</protein>
<sequence>MAERKNSIINVRGMLPDHTLLGIKIWARNDKNELAEAVEADSAVLNSDGSWQLKNIRRSIMGTDKSKHPPPPKKLGRLPSDAT</sequence>
<gene>
    <name evidence="2" type="ORF">NCTC11421_00799</name>
</gene>
<reference evidence="2" key="1">
    <citation type="submission" date="2018-06" db="EMBL/GenBank/DDBJ databases">
        <authorList>
            <consortium name="Pathogen Informatics"/>
            <person name="Doyle S."/>
        </authorList>
    </citation>
    <scope>NUCLEOTIDE SEQUENCE [LARGE SCALE GENOMIC DNA]</scope>
    <source>
        <strain evidence="2">NCTC11421</strain>
    </source>
</reference>
<proteinExistence type="predicted"/>
<organism evidence="2">
    <name type="scientific">Neisseria gonorrhoeae</name>
    <dbReference type="NCBI Taxonomy" id="485"/>
    <lineage>
        <taxon>Bacteria</taxon>
        <taxon>Pseudomonadati</taxon>
        <taxon>Pseudomonadota</taxon>
        <taxon>Betaproteobacteria</taxon>
        <taxon>Neisseriales</taxon>
        <taxon>Neisseriaceae</taxon>
        <taxon>Neisseria</taxon>
    </lineage>
</organism>
<dbReference type="AlphaFoldDB" id="A0A378VX70"/>
<evidence type="ECO:0000313" key="2">
    <source>
        <dbReference type="EMBL" id="SUA20700.1"/>
    </source>
</evidence>
<dbReference type="EMBL" id="UGRI01000001">
    <property type="protein sequence ID" value="SUA20700.1"/>
    <property type="molecule type" value="Genomic_DNA"/>
</dbReference>
<feature type="region of interest" description="Disordered" evidence="1">
    <location>
        <begin position="60"/>
        <end position="83"/>
    </location>
</feature>
<evidence type="ECO:0000256" key="1">
    <source>
        <dbReference type="SAM" id="MobiDB-lite"/>
    </source>
</evidence>
<name>A0A378VX70_NEIGO</name>
<accession>A0A378VX70</accession>